<dbReference type="Pfam" id="PF12819">
    <property type="entry name" value="Malectin_like"/>
    <property type="match status" value="1"/>
</dbReference>
<evidence type="ECO:0000256" key="8">
    <source>
        <dbReference type="ARBA" id="ARBA00022737"/>
    </source>
</evidence>
<evidence type="ECO:0000256" key="4">
    <source>
        <dbReference type="ARBA" id="ARBA00022614"/>
    </source>
</evidence>
<dbReference type="EMBL" id="JAKUCV010005782">
    <property type="protein sequence ID" value="KAJ4829904.1"/>
    <property type="molecule type" value="Genomic_DNA"/>
</dbReference>
<dbReference type="InterPro" id="IPR001611">
    <property type="entry name" value="Leu-rich_rpt"/>
</dbReference>
<dbReference type="CDD" id="cd14066">
    <property type="entry name" value="STKc_IRAK"/>
    <property type="match status" value="1"/>
</dbReference>
<evidence type="ECO:0000256" key="6">
    <source>
        <dbReference type="ARBA" id="ARBA00022692"/>
    </source>
</evidence>
<dbReference type="Gene3D" id="1.10.510.10">
    <property type="entry name" value="Transferase(Phosphotransferase) domain 1"/>
    <property type="match status" value="1"/>
</dbReference>
<comment type="caution">
    <text evidence="19">The sequence shown here is derived from an EMBL/GenBank/DDBJ whole genome shotgun (WGS) entry which is preliminary data.</text>
</comment>
<dbReference type="GO" id="GO:0005524">
    <property type="term" value="F:ATP binding"/>
    <property type="evidence" value="ECO:0007669"/>
    <property type="project" value="UniProtKB-UniRule"/>
</dbReference>
<evidence type="ECO:0000256" key="3">
    <source>
        <dbReference type="ARBA" id="ARBA00022553"/>
    </source>
</evidence>
<feature type="transmembrane region" description="Helical" evidence="16">
    <location>
        <begin position="514"/>
        <end position="536"/>
    </location>
</feature>
<comment type="subcellular location">
    <subcellularLocation>
        <location evidence="1">Membrane</location>
        <topology evidence="1">Single-pass membrane protein</topology>
    </subcellularLocation>
</comment>
<dbReference type="InterPro" id="IPR024788">
    <property type="entry name" value="Malectin-like_Carb-bd_dom"/>
</dbReference>
<evidence type="ECO:0000256" key="1">
    <source>
        <dbReference type="ARBA" id="ARBA00004167"/>
    </source>
</evidence>
<keyword evidence="11 15" id="KW-0067">ATP-binding</keyword>
<keyword evidence="2" id="KW-0723">Serine/threonine-protein kinase</keyword>
<dbReference type="SUPFAM" id="SSF56112">
    <property type="entry name" value="Protein kinase-like (PK-like)"/>
    <property type="match status" value="1"/>
</dbReference>
<dbReference type="PROSITE" id="PS00108">
    <property type="entry name" value="PROTEIN_KINASE_ST"/>
    <property type="match status" value="1"/>
</dbReference>
<evidence type="ECO:0000259" key="18">
    <source>
        <dbReference type="PROSITE" id="PS50011"/>
    </source>
</evidence>
<dbReference type="GO" id="GO:0004674">
    <property type="term" value="F:protein serine/threonine kinase activity"/>
    <property type="evidence" value="ECO:0007669"/>
    <property type="project" value="UniProtKB-KW"/>
</dbReference>
<evidence type="ECO:0000256" key="11">
    <source>
        <dbReference type="ARBA" id="ARBA00022840"/>
    </source>
</evidence>
<feature type="non-terminal residue" evidence="19">
    <location>
        <position position="1"/>
    </location>
</feature>
<sequence length="909" mass="101136">HFFLTFFGILALEVLVDGQDQAGNLSLSLSGFISIDCGLPPNTSYPNSVSGLIYTSDSSYVDTGVTKSIATQFRTNSVDQQQWFLRSFPEGVRNCYKIEVTKGTKYLIRATFLYGNYDGQYKLPAFDLYFGPNKWVSVQIQNVSKSVIKEIINTPTMNYVHVCLVKTDSSTPFISALELRPLRNTTYVTESGSLVLFSRVDVGSITNRNVRYPDDVYDRIWYPFNFNRWSVLNTSQIVDYQSHNDFQPPSAVMSTAATPTNASEPIIINIDNPRNESMKMYYYMHFAEIVKLQANQSRIFNISLNGQPWVGPVIPSYLYTTTAYTISPDDNQTNDISIFKVGNSTLPPLLNALEAYCLVDLKQSPTDQGDVDAILSIKSTYGISRNWQGDPCAPEDFVWEGLNCSYDAAPRIISLNLSSWGLVGEITTELANLKFLESLDLSNNNLTGQVPDFLSHMQSVRILNLSGNHLTGNVPGDLYARARSGSLSLRVDNNPGLCLTASCKGKSNNTVVKVVASVAAVFVLVAVLVVVALCIFRRRKHQVMTSNAGKVEIRTKDTHEPLEAKKRQFTYSEVLSVTNNFEHIIGKGGFGIVYHGFLDGTQVAVKMLSQSSAQGYKEFQAEAMGQIVSACNSFFELQVKLLLRVHHRNLTTLIGYCNEGGNLALIYEYMANGNLKQHLSGMFIFLMDAGAYAHTLNWETRIRIAVEAAQGLEYLHNGCKPPIIHRDVKTTNILLNEKFQAKLSDFGLSRTFPLESDSHVSTVAAGTPGYLDPEYCGTNWLTEKSDVYSFGVVLLEIITSRPVIEKTKERSGHISDWVRSVIERGDIRSIIDPKLYGSYDVNSGWRVIELALSCLSSSPADRPTMNQVVTELNECFATLTREDEDTSQSKDSVELMSLQLHSGLTPLVR</sequence>
<keyword evidence="9 15" id="KW-0547">Nucleotide-binding</keyword>
<evidence type="ECO:0000256" key="2">
    <source>
        <dbReference type="ARBA" id="ARBA00022527"/>
    </source>
</evidence>
<keyword evidence="14" id="KW-0675">Receptor</keyword>
<dbReference type="FunFam" id="1.10.510.10:FF:000146">
    <property type="entry name" value="LRR receptor-like serine/threonine-protein kinase IOS1"/>
    <property type="match status" value="1"/>
</dbReference>
<keyword evidence="4" id="KW-0433">Leucine-rich repeat</keyword>
<dbReference type="PANTHER" id="PTHR45631">
    <property type="entry name" value="OS07G0107800 PROTEIN-RELATED"/>
    <property type="match status" value="1"/>
</dbReference>
<dbReference type="FunFam" id="3.80.10.10:FF:000129">
    <property type="entry name" value="Leucine-rich repeat receptor-like kinase"/>
    <property type="match status" value="1"/>
</dbReference>
<dbReference type="InterPro" id="IPR011009">
    <property type="entry name" value="Kinase-like_dom_sf"/>
</dbReference>
<reference evidence="19" key="2">
    <citation type="journal article" date="2023" name="Plants (Basel)">
        <title>Annotation of the Turnera subulata (Passifloraceae) Draft Genome Reveals the S-Locus Evolved after the Divergence of Turneroideae from Passifloroideae in a Stepwise Manner.</title>
        <authorList>
            <person name="Henning P.M."/>
            <person name="Roalson E.H."/>
            <person name="Mir W."/>
            <person name="McCubbin A.G."/>
            <person name="Shore J.S."/>
        </authorList>
    </citation>
    <scope>NUCLEOTIDE SEQUENCE</scope>
    <source>
        <strain evidence="19">F60SS</strain>
    </source>
</reference>
<feature type="domain" description="Protein kinase" evidence="18">
    <location>
        <begin position="579"/>
        <end position="876"/>
    </location>
</feature>
<dbReference type="InterPro" id="IPR008271">
    <property type="entry name" value="Ser/Thr_kinase_AS"/>
</dbReference>
<keyword evidence="20" id="KW-1185">Reference proteome</keyword>
<reference evidence="19" key="1">
    <citation type="submission" date="2022-02" db="EMBL/GenBank/DDBJ databases">
        <authorList>
            <person name="Henning P.M."/>
            <person name="McCubbin A.G."/>
            <person name="Shore J.S."/>
        </authorList>
    </citation>
    <scope>NUCLEOTIDE SEQUENCE</scope>
    <source>
        <strain evidence="19">F60SS</strain>
        <tissue evidence="19">Leaves</tissue>
    </source>
</reference>
<dbReference type="AlphaFoldDB" id="A0A9Q0J682"/>
<feature type="chain" id="PRO_5040128143" description="Protein kinase domain-containing protein" evidence="17">
    <location>
        <begin position="19"/>
        <end position="909"/>
    </location>
</feature>
<evidence type="ECO:0000256" key="9">
    <source>
        <dbReference type="ARBA" id="ARBA00022741"/>
    </source>
</evidence>
<dbReference type="SMART" id="SM00220">
    <property type="entry name" value="S_TKc"/>
    <property type="match status" value="1"/>
</dbReference>
<dbReference type="Proteomes" id="UP001141552">
    <property type="component" value="Unassembled WGS sequence"/>
</dbReference>
<dbReference type="Gene3D" id="3.80.10.10">
    <property type="entry name" value="Ribonuclease Inhibitor"/>
    <property type="match status" value="1"/>
</dbReference>
<evidence type="ECO:0000256" key="13">
    <source>
        <dbReference type="ARBA" id="ARBA00023136"/>
    </source>
</evidence>
<proteinExistence type="predicted"/>
<evidence type="ECO:0000256" key="12">
    <source>
        <dbReference type="ARBA" id="ARBA00022989"/>
    </source>
</evidence>
<organism evidence="19 20">
    <name type="scientific">Turnera subulata</name>
    <dbReference type="NCBI Taxonomy" id="218843"/>
    <lineage>
        <taxon>Eukaryota</taxon>
        <taxon>Viridiplantae</taxon>
        <taxon>Streptophyta</taxon>
        <taxon>Embryophyta</taxon>
        <taxon>Tracheophyta</taxon>
        <taxon>Spermatophyta</taxon>
        <taxon>Magnoliopsida</taxon>
        <taxon>eudicotyledons</taxon>
        <taxon>Gunneridae</taxon>
        <taxon>Pentapetalae</taxon>
        <taxon>rosids</taxon>
        <taxon>fabids</taxon>
        <taxon>Malpighiales</taxon>
        <taxon>Passifloraceae</taxon>
        <taxon>Turnera</taxon>
    </lineage>
</organism>
<keyword evidence="8" id="KW-0677">Repeat</keyword>
<keyword evidence="13 16" id="KW-0472">Membrane</keyword>
<dbReference type="Gene3D" id="3.30.200.20">
    <property type="entry name" value="Phosphorylase Kinase, domain 1"/>
    <property type="match status" value="1"/>
</dbReference>
<keyword evidence="5" id="KW-0808">Transferase</keyword>
<accession>A0A9Q0J682</accession>
<dbReference type="InterPro" id="IPR032675">
    <property type="entry name" value="LRR_dom_sf"/>
</dbReference>
<dbReference type="InterPro" id="IPR017441">
    <property type="entry name" value="Protein_kinase_ATP_BS"/>
</dbReference>
<evidence type="ECO:0000313" key="20">
    <source>
        <dbReference type="Proteomes" id="UP001141552"/>
    </source>
</evidence>
<dbReference type="InterPro" id="IPR000719">
    <property type="entry name" value="Prot_kinase_dom"/>
</dbReference>
<evidence type="ECO:0000256" key="17">
    <source>
        <dbReference type="SAM" id="SignalP"/>
    </source>
</evidence>
<feature type="binding site" evidence="15">
    <location>
        <position position="606"/>
    </location>
    <ligand>
        <name>ATP</name>
        <dbReference type="ChEBI" id="CHEBI:30616"/>
    </ligand>
</feature>
<keyword evidence="3" id="KW-0597">Phosphoprotein</keyword>
<evidence type="ECO:0000256" key="5">
    <source>
        <dbReference type="ARBA" id="ARBA00022679"/>
    </source>
</evidence>
<dbReference type="Pfam" id="PF00560">
    <property type="entry name" value="LRR_1"/>
    <property type="match status" value="2"/>
</dbReference>
<feature type="signal peptide" evidence="17">
    <location>
        <begin position="1"/>
        <end position="18"/>
    </location>
</feature>
<evidence type="ECO:0000256" key="15">
    <source>
        <dbReference type="PROSITE-ProRule" id="PRU10141"/>
    </source>
</evidence>
<dbReference type="PANTHER" id="PTHR45631:SF180">
    <property type="entry name" value="PROTEIN KINASE DOMAIN-CONTAINING PROTEIN"/>
    <property type="match status" value="1"/>
</dbReference>
<dbReference type="Pfam" id="PF00069">
    <property type="entry name" value="Pkinase"/>
    <property type="match status" value="1"/>
</dbReference>
<name>A0A9Q0J682_9ROSI</name>
<evidence type="ECO:0000313" key="19">
    <source>
        <dbReference type="EMBL" id="KAJ4829904.1"/>
    </source>
</evidence>
<dbReference type="GO" id="GO:0016020">
    <property type="term" value="C:membrane"/>
    <property type="evidence" value="ECO:0007669"/>
    <property type="project" value="UniProtKB-SubCell"/>
</dbReference>
<dbReference type="PROSITE" id="PS00107">
    <property type="entry name" value="PROTEIN_KINASE_ATP"/>
    <property type="match status" value="1"/>
</dbReference>
<evidence type="ECO:0000256" key="10">
    <source>
        <dbReference type="ARBA" id="ARBA00022777"/>
    </source>
</evidence>
<keyword evidence="10" id="KW-0418">Kinase</keyword>
<dbReference type="PROSITE" id="PS50011">
    <property type="entry name" value="PROTEIN_KINASE_DOM"/>
    <property type="match status" value="1"/>
</dbReference>
<gene>
    <name evidence="19" type="ORF">Tsubulata_025133</name>
</gene>
<evidence type="ECO:0000256" key="16">
    <source>
        <dbReference type="SAM" id="Phobius"/>
    </source>
</evidence>
<keyword evidence="6 16" id="KW-0812">Transmembrane</keyword>
<keyword evidence="7 17" id="KW-0732">Signal</keyword>
<evidence type="ECO:0000256" key="14">
    <source>
        <dbReference type="ARBA" id="ARBA00023170"/>
    </source>
</evidence>
<dbReference type="OrthoDB" id="2017114at2759"/>
<evidence type="ECO:0000256" key="7">
    <source>
        <dbReference type="ARBA" id="ARBA00022729"/>
    </source>
</evidence>
<keyword evidence="12 16" id="KW-1133">Transmembrane helix</keyword>
<dbReference type="SUPFAM" id="SSF52058">
    <property type="entry name" value="L domain-like"/>
    <property type="match status" value="1"/>
</dbReference>
<protein>
    <recommendedName>
        <fullName evidence="18">Protein kinase domain-containing protein</fullName>
    </recommendedName>
</protein>